<reference evidence="1 2" key="1">
    <citation type="submission" date="2017-02" db="EMBL/GenBank/DDBJ databases">
        <title>Comeplete genome sequence of Bacteriophage pVco-5, that infects Vibrio corallilyticus.</title>
        <authorList>
            <person name="Kim H.J."/>
            <person name="Park S.C."/>
        </authorList>
    </citation>
    <scope>NUCLEOTIDE SEQUENCE [LARGE SCALE GENOMIC DNA]</scope>
</reference>
<keyword evidence="2" id="KW-1185">Reference proteome</keyword>
<name>A0A1W6JUP9_9CAUD</name>
<accession>A0A1W6JUP9</accession>
<dbReference type="Proteomes" id="UP000225564">
    <property type="component" value="Segment"/>
</dbReference>
<sequence length="64" mass="7611">MHLTQTRTHINQSNYIAFQYLPKQFAVLEISLEIRQIYRHANANWGALYYDAVYIPTRRTNAPK</sequence>
<evidence type="ECO:0000313" key="1">
    <source>
        <dbReference type="EMBL" id="ARM70999.1"/>
    </source>
</evidence>
<protein>
    <submittedName>
        <fullName evidence="1">Uncharacterized protein</fullName>
    </submittedName>
</protein>
<evidence type="ECO:0000313" key="2">
    <source>
        <dbReference type="Proteomes" id="UP000225564"/>
    </source>
</evidence>
<proteinExistence type="predicted"/>
<organism evidence="1 2">
    <name type="scientific">Vibrio phage pVco-5</name>
    <dbReference type="NCBI Taxonomy" id="1965485"/>
    <lineage>
        <taxon>Viruses</taxon>
        <taxon>Duplodnaviria</taxon>
        <taxon>Heunggongvirae</taxon>
        <taxon>Uroviricota</taxon>
        <taxon>Caudoviricetes</taxon>
        <taxon>Schitoviridae</taxon>
        <taxon>Vicoquintavirus</taxon>
        <taxon>Vicoquintavirus Pvco5</taxon>
    </lineage>
</organism>
<dbReference type="EMBL" id="KY612839">
    <property type="protein sequence ID" value="ARM70999.1"/>
    <property type="molecule type" value="Genomic_DNA"/>
</dbReference>
<gene>
    <name evidence="1" type="ORF">pVco5_011</name>
</gene>